<dbReference type="CDD" id="cd16444">
    <property type="entry name" value="LipB"/>
    <property type="match status" value="1"/>
</dbReference>
<dbReference type="Proteomes" id="UP000218231">
    <property type="component" value="Unassembled WGS sequence"/>
</dbReference>
<evidence type="ECO:0000256" key="9">
    <source>
        <dbReference type="PIRSR" id="PIRSR016262-3"/>
    </source>
</evidence>
<dbReference type="PROSITE" id="PS01313">
    <property type="entry name" value="LIPB"/>
    <property type="match status" value="1"/>
</dbReference>
<keyword evidence="12" id="KW-1185">Reference proteome</keyword>
<dbReference type="PROSITE" id="PS51733">
    <property type="entry name" value="BPL_LPL_CATALYTIC"/>
    <property type="match status" value="1"/>
</dbReference>
<dbReference type="Gene3D" id="3.30.930.10">
    <property type="entry name" value="Bira Bifunctional Protein, Domain 2"/>
    <property type="match status" value="1"/>
</dbReference>
<accession>A0A2A2KKB2</accession>
<dbReference type="InterPro" id="IPR004143">
    <property type="entry name" value="BPL_LPL_catalytic"/>
</dbReference>
<dbReference type="EC" id="2.3.1.181" evidence="6"/>
<dbReference type="FunFam" id="3.30.930.10:FF:000035">
    <property type="entry name" value="Putative lipoyltransferase 2, mitochondrial"/>
    <property type="match status" value="1"/>
</dbReference>
<dbReference type="NCBIfam" id="NF010925">
    <property type="entry name" value="PRK14345.1"/>
    <property type="match status" value="1"/>
</dbReference>
<gene>
    <name evidence="11" type="ORF">WR25_23557</name>
</gene>
<keyword evidence="5 6" id="KW-0012">Acyltransferase</keyword>
<feature type="active site" description="Acyl-thioester intermediate" evidence="7">
    <location>
        <position position="190"/>
    </location>
</feature>
<comment type="catalytic activity">
    <reaction evidence="6">
        <text>octanoyl-[ACP] + L-lysyl-[protein] = N(6)-octanoyl-L-lysyl-[protein] + holo-[ACP] + H(+)</text>
        <dbReference type="Rhea" id="RHEA:17665"/>
        <dbReference type="Rhea" id="RHEA-COMP:9636"/>
        <dbReference type="Rhea" id="RHEA-COMP:9685"/>
        <dbReference type="Rhea" id="RHEA-COMP:9752"/>
        <dbReference type="Rhea" id="RHEA-COMP:9928"/>
        <dbReference type="ChEBI" id="CHEBI:15378"/>
        <dbReference type="ChEBI" id="CHEBI:29969"/>
        <dbReference type="ChEBI" id="CHEBI:64479"/>
        <dbReference type="ChEBI" id="CHEBI:78463"/>
        <dbReference type="ChEBI" id="CHEBI:78809"/>
        <dbReference type="EC" id="2.3.1.181"/>
    </reaction>
</comment>
<dbReference type="SUPFAM" id="SSF55681">
    <property type="entry name" value="Class II aaRS and biotin synthetases"/>
    <property type="match status" value="1"/>
</dbReference>
<evidence type="ECO:0000259" key="10">
    <source>
        <dbReference type="PROSITE" id="PS51733"/>
    </source>
</evidence>
<organism evidence="11 12">
    <name type="scientific">Diploscapter pachys</name>
    <dbReference type="NCBI Taxonomy" id="2018661"/>
    <lineage>
        <taxon>Eukaryota</taxon>
        <taxon>Metazoa</taxon>
        <taxon>Ecdysozoa</taxon>
        <taxon>Nematoda</taxon>
        <taxon>Chromadorea</taxon>
        <taxon>Rhabditida</taxon>
        <taxon>Rhabditina</taxon>
        <taxon>Rhabditomorpha</taxon>
        <taxon>Rhabditoidea</taxon>
        <taxon>Rhabditidae</taxon>
        <taxon>Diploscapter</taxon>
    </lineage>
</organism>
<dbReference type="PIRSF" id="PIRSF016262">
    <property type="entry name" value="LPLase"/>
    <property type="match status" value="1"/>
</dbReference>
<evidence type="ECO:0000256" key="7">
    <source>
        <dbReference type="PIRSR" id="PIRSR016262-1"/>
    </source>
</evidence>
<dbReference type="PANTHER" id="PTHR10993">
    <property type="entry name" value="OCTANOYLTRANSFERASE"/>
    <property type="match status" value="1"/>
</dbReference>
<dbReference type="InterPro" id="IPR045864">
    <property type="entry name" value="aa-tRNA-synth_II/BPL/LPL"/>
</dbReference>
<feature type="site" description="Lowers pKa of active site Cys" evidence="9">
    <location>
        <position position="156"/>
    </location>
</feature>
<evidence type="ECO:0000256" key="8">
    <source>
        <dbReference type="PIRSR" id="PIRSR016262-2"/>
    </source>
</evidence>
<feature type="domain" description="BPL/LPL catalytic" evidence="10">
    <location>
        <begin position="43"/>
        <end position="229"/>
    </location>
</feature>
<dbReference type="InterPro" id="IPR000544">
    <property type="entry name" value="Octanoyltransferase"/>
</dbReference>
<dbReference type="GO" id="GO:0009249">
    <property type="term" value="P:protein lipoylation"/>
    <property type="evidence" value="ECO:0007669"/>
    <property type="project" value="InterPro"/>
</dbReference>
<sequence>MHLSRNLHNSFKLINLGRLSYSDALAEQRRYVEEVKTKRELSGSERGYLLAVEHNPVYTIGIRTKMYDSEEDEKKLRNLGAEFHRTSRGGLITFHGPGQLVVYPIFDLRSISPKPLGVRKYVDNLEQVIIDTATEFGISRVGRTENTGVWVDGTRKIAAIGVAVSHSVSYHGIAINANVDLKWFDHIVACGIEGVETTSFSKELHKNISPSHILPPLVQHFSRIFNAQLHQI</sequence>
<protein>
    <recommendedName>
        <fullName evidence="6">Octanoyl-[acyl-carrier-protein]:protein N-octanoyltransferase LIPT2, mitochondrial</fullName>
        <ecNumber evidence="6">2.3.1.181</ecNumber>
    </recommendedName>
</protein>
<comment type="pathway">
    <text evidence="2 6">Protein modification; protein lipoylation via endogenous pathway; protein N(6)-(lipoyl)lysine from octanoyl-[acyl-carrier-protein]: step 1/2.</text>
</comment>
<name>A0A2A2KKB2_9BILA</name>
<dbReference type="STRING" id="2018661.A0A2A2KKB2"/>
<dbReference type="InterPro" id="IPR020605">
    <property type="entry name" value="Octanoyltransferase_CS"/>
</dbReference>
<dbReference type="Pfam" id="PF21948">
    <property type="entry name" value="LplA-B_cat"/>
    <property type="match status" value="1"/>
</dbReference>
<evidence type="ECO:0000256" key="1">
    <source>
        <dbReference type="ARBA" id="ARBA00004173"/>
    </source>
</evidence>
<keyword evidence="4 6" id="KW-0808">Transferase</keyword>
<reference evidence="11 12" key="1">
    <citation type="journal article" date="2017" name="Curr. Biol.">
        <title>Genome architecture and evolution of a unichromosomal asexual nematode.</title>
        <authorList>
            <person name="Fradin H."/>
            <person name="Zegar C."/>
            <person name="Gutwein M."/>
            <person name="Lucas J."/>
            <person name="Kovtun M."/>
            <person name="Corcoran D."/>
            <person name="Baugh L.R."/>
            <person name="Kiontke K."/>
            <person name="Gunsalus K."/>
            <person name="Fitch D.H."/>
            <person name="Piano F."/>
        </authorList>
    </citation>
    <scope>NUCLEOTIDE SEQUENCE [LARGE SCALE GENOMIC DNA]</scope>
    <source>
        <strain evidence="11">PF1309</strain>
    </source>
</reference>
<dbReference type="GO" id="GO:0033819">
    <property type="term" value="F:lipoyl(octanoyl) transferase activity"/>
    <property type="evidence" value="ECO:0007669"/>
    <property type="project" value="UniProtKB-EC"/>
</dbReference>
<comment type="caution">
    <text evidence="11">The sequence shown here is derived from an EMBL/GenBank/DDBJ whole genome shotgun (WGS) entry which is preliminary data.</text>
</comment>
<comment type="similarity">
    <text evidence="3 6">Belongs to the LipB family.</text>
</comment>
<evidence type="ECO:0000313" key="12">
    <source>
        <dbReference type="Proteomes" id="UP000218231"/>
    </source>
</evidence>
<evidence type="ECO:0000256" key="2">
    <source>
        <dbReference type="ARBA" id="ARBA00004821"/>
    </source>
</evidence>
<dbReference type="HAMAP" id="MF_00013">
    <property type="entry name" value="LipB"/>
    <property type="match status" value="1"/>
</dbReference>
<dbReference type="EMBL" id="LIAE01008352">
    <property type="protein sequence ID" value="PAV74308.1"/>
    <property type="molecule type" value="Genomic_DNA"/>
</dbReference>
<dbReference type="UniPathway" id="UPA00538">
    <property type="reaction ID" value="UER00592"/>
</dbReference>
<dbReference type="PANTHER" id="PTHR10993:SF7">
    <property type="entry name" value="LIPOYLTRANSFERASE 2, MITOCHONDRIAL-RELATED"/>
    <property type="match status" value="1"/>
</dbReference>
<comment type="function">
    <text evidence="6">Catalyzes the transfer of endogenously produced octanoic acid from octanoyl-acyl-carrier-protein onto the lipoyl domains of lipoate-dependent enzymes. Lipoyl-ACP can also act as a substrate although octanoyl-ACP is likely to be the physiological substrate.</text>
</comment>
<dbReference type="AlphaFoldDB" id="A0A2A2KKB2"/>
<keyword evidence="6" id="KW-0496">Mitochondrion</keyword>
<feature type="binding site" evidence="8">
    <location>
        <begin position="88"/>
        <end position="95"/>
    </location>
    <ligand>
        <name>substrate</name>
    </ligand>
</feature>
<dbReference type="OrthoDB" id="19908at2759"/>
<evidence type="ECO:0000256" key="3">
    <source>
        <dbReference type="ARBA" id="ARBA00007907"/>
    </source>
</evidence>
<proteinExistence type="inferred from homology"/>
<feature type="binding site" evidence="8">
    <location>
        <begin position="172"/>
        <end position="174"/>
    </location>
    <ligand>
        <name>substrate</name>
    </ligand>
</feature>
<dbReference type="GO" id="GO:0005739">
    <property type="term" value="C:mitochondrion"/>
    <property type="evidence" value="ECO:0007669"/>
    <property type="project" value="UniProtKB-SubCell"/>
</dbReference>
<evidence type="ECO:0000256" key="5">
    <source>
        <dbReference type="ARBA" id="ARBA00023315"/>
    </source>
</evidence>
<evidence type="ECO:0000256" key="6">
    <source>
        <dbReference type="PIRNR" id="PIRNR016262"/>
    </source>
</evidence>
<evidence type="ECO:0000313" key="11">
    <source>
        <dbReference type="EMBL" id="PAV74308.1"/>
    </source>
</evidence>
<dbReference type="NCBIfam" id="TIGR00214">
    <property type="entry name" value="lipB"/>
    <property type="match status" value="1"/>
</dbReference>
<comment type="subcellular location">
    <subcellularLocation>
        <location evidence="1 6">Mitochondrion</location>
    </subcellularLocation>
</comment>
<feature type="binding site" evidence="8">
    <location>
        <begin position="159"/>
        <end position="161"/>
    </location>
    <ligand>
        <name>substrate</name>
    </ligand>
</feature>
<evidence type="ECO:0000256" key="4">
    <source>
        <dbReference type="ARBA" id="ARBA00022679"/>
    </source>
</evidence>